<keyword evidence="1" id="KW-0945">Host-virus interaction</keyword>
<protein>
    <recommendedName>
        <fullName evidence="4">Maturation protein</fullName>
    </recommendedName>
</protein>
<keyword evidence="1" id="KW-1175">Viral attachment to host cell pilus</keyword>
<name>A0A6H0DIM4_9VIRU</name>
<evidence type="ECO:0000256" key="2">
    <source>
        <dbReference type="ARBA" id="ARBA00035110"/>
    </source>
</evidence>
<proteinExistence type="inferred from homology"/>
<evidence type="ECO:0008006" key="4">
    <source>
        <dbReference type="Google" id="ProtNLM"/>
    </source>
</evidence>
<organism evidence="3">
    <name type="scientific">Dundee virus</name>
    <dbReference type="NCBI Taxonomy" id="2707216"/>
    <lineage>
        <taxon>Viruses</taxon>
        <taxon>Riboviria</taxon>
    </lineage>
</organism>
<sequence length="377" mass="43581">MPSKEDIAQAERALPGYDFYRVWEGRSQLNGAIIHVDASTQKKGDFLKPLPYKRRIIENRWHDSLNGTTSNPEQWLMHTNHNLAFAKLYPRAYDSATEKLRNAKLELGMDLATMSQTMEMFASNAARILNGLRYVRKGRFGEAARAIGNPALEGRLERASRRKPHPHRRYYLNDFGGQYLEYTYGVSPLLQEIHTARVALDTVAAWDRTVKGSTQSRQSFVREWSRESKDNWDAMFTVYHEHYVQVGFAVKVNNPNHALLSALGLTNPLIVINDLIPFSFVVNWFTGHEAYLNSLDAFVGYDVVHSYISERRDTHMTGWKQLSQQWQIDGKSRDFLFERKLNADRPTFTDRFELWPFSSQRRALNATALTLAQFKQL</sequence>
<dbReference type="InterPro" id="IPR005563">
    <property type="entry name" value="A_protein"/>
</dbReference>
<evidence type="ECO:0000256" key="1">
    <source>
        <dbReference type="ARBA" id="ARBA00023104"/>
    </source>
</evidence>
<dbReference type="Pfam" id="PF03863">
    <property type="entry name" value="Phage_mat-A"/>
    <property type="match status" value="1"/>
</dbReference>
<accession>A0A6H0DIM4</accession>
<dbReference type="GO" id="GO:0039666">
    <property type="term" value="P:virion attachment to host cell pilus"/>
    <property type="evidence" value="ECO:0007669"/>
    <property type="project" value="UniProtKB-KW"/>
</dbReference>
<keyword evidence="1" id="KW-1161">Viral attachment to host cell</keyword>
<keyword evidence="1" id="KW-1160">Virus entry into host cell</keyword>
<reference evidence="3" key="1">
    <citation type="submission" date="2020-01" db="EMBL/GenBank/DDBJ databases">
        <title>Sustained virome diversity in Antarctic penguins and their ticks: geographical connectedness and no evidence for low pathogen pressure.</title>
        <authorList>
            <person name="Wille M."/>
            <person name="Harvey E."/>
            <person name="Shi M."/>
            <person name="Gonzalez-Acuna D."/>
            <person name="Holmes E.C."/>
            <person name="Hurt A.C."/>
        </authorList>
    </citation>
    <scope>NUCLEOTIDE SEQUENCE</scope>
    <source>
        <strain evidence="3">Antarctic90</strain>
    </source>
</reference>
<comment type="similarity">
    <text evidence="2">Belongs to the Leviviricetes maturation protein family.</text>
</comment>
<evidence type="ECO:0000313" key="3">
    <source>
        <dbReference type="EMBL" id="QIS88044.1"/>
    </source>
</evidence>
<keyword evidence="1" id="KW-0946">Virion</keyword>
<dbReference type="EMBL" id="MT025155">
    <property type="protein sequence ID" value="QIS88044.1"/>
    <property type="molecule type" value="Genomic_RNA"/>
</dbReference>